<dbReference type="AlphaFoldDB" id="A0A914Y2B7"/>
<dbReference type="Proteomes" id="UP000887577">
    <property type="component" value="Unplaced"/>
</dbReference>
<sequence>MNPLVDSSTLDRICFDLFFKPAKDVMGQKTCLFTAVASSSSVHSLYAGPLMSMPLLSFELEDMLRYCYTTVANTNVNSTKIGDHCFIQHTLNESKLACCCPEKPYSCYPRHQEASLYCFAGNVSNDTTIAILPVEVYMNKYYQPSCTLTITAEYVDDEKNDIHLTLSYGASDVACPKDKDDVIFVASSTSKPYKFCSETDNSKLVLSITRCCNNANLCNHDLVPKELRQSGETKIENIGIPCGSTFRPALIEYLHPLCEHYFDLRNNVQRNLYPGFNAKILDKSRRMLNGTYTYAIANITKEDSIECENQRVFQAINVYIPIIICFDVSLCTEEGIIKSKRNFTCQYHSENQYQNKMDSWFCYVQIKLLKNSLTTYEIVAGHVSVFYVEKQLFGTEILGI</sequence>
<keyword evidence="1" id="KW-1185">Reference proteome</keyword>
<evidence type="ECO:0000313" key="1">
    <source>
        <dbReference type="Proteomes" id="UP000887577"/>
    </source>
</evidence>
<name>A0A914Y2B7_9BILA</name>
<evidence type="ECO:0000313" key="2">
    <source>
        <dbReference type="WBParaSite" id="PSU_v2.g12928.t1"/>
    </source>
</evidence>
<reference evidence="2" key="1">
    <citation type="submission" date="2022-11" db="UniProtKB">
        <authorList>
            <consortium name="WormBaseParasite"/>
        </authorList>
    </citation>
    <scope>IDENTIFICATION</scope>
</reference>
<proteinExistence type="predicted"/>
<accession>A0A914Y2B7</accession>
<organism evidence="1 2">
    <name type="scientific">Panagrolaimus superbus</name>
    <dbReference type="NCBI Taxonomy" id="310955"/>
    <lineage>
        <taxon>Eukaryota</taxon>
        <taxon>Metazoa</taxon>
        <taxon>Ecdysozoa</taxon>
        <taxon>Nematoda</taxon>
        <taxon>Chromadorea</taxon>
        <taxon>Rhabditida</taxon>
        <taxon>Tylenchina</taxon>
        <taxon>Panagrolaimomorpha</taxon>
        <taxon>Panagrolaimoidea</taxon>
        <taxon>Panagrolaimidae</taxon>
        <taxon>Panagrolaimus</taxon>
    </lineage>
</organism>
<dbReference type="WBParaSite" id="PSU_v2.g12928.t1">
    <property type="protein sequence ID" value="PSU_v2.g12928.t1"/>
    <property type="gene ID" value="PSU_v2.g12928"/>
</dbReference>
<protein>
    <submittedName>
        <fullName evidence="2">Generative cell specific-1/HAP2 domain-containing protein</fullName>
    </submittedName>
</protein>